<keyword evidence="1" id="KW-1133">Transmembrane helix</keyword>
<feature type="transmembrane region" description="Helical" evidence="1">
    <location>
        <begin position="195"/>
        <end position="214"/>
    </location>
</feature>
<reference evidence="2 3" key="1">
    <citation type="submission" date="2022-03" db="EMBL/GenBank/DDBJ databases">
        <authorList>
            <person name="Macdonald S."/>
            <person name="Ahmed S."/>
            <person name="Newling K."/>
        </authorList>
    </citation>
    <scope>NUCLEOTIDE SEQUENCE [LARGE SCALE GENOMIC DNA]</scope>
</reference>
<evidence type="ECO:0000313" key="2">
    <source>
        <dbReference type="EMBL" id="CAH8391947.1"/>
    </source>
</evidence>
<proteinExistence type="predicted"/>
<sequence>MQIFYSRPPPDPPPCINHPLSFKSLILTEPPEPPDPPDANVIPALIPFVDEFHNPSPQTAFQVVDLESGVPAMAFGSTGVVVSCVFTCKELSSTVCSWLLLTGSTSSNVAARSNNLIFVLLIATLGFLISYSTPPPLAFAQTSSLKTPPMVVTKNSVGGGSPVSTSDTFLAYGLLSPVIYRSLCGNIYGFQAGPLTFLPILFVSIYITLARSSAVCSPLTGYMPVVDVGSNLPSTFVAMALAMIGNSLLLWQLGLKRLKLCAATVRNVSASGMPYGGVNKLETVIVAELNACVMTSAL</sequence>
<keyword evidence="3" id="KW-1185">Reference proteome</keyword>
<gene>
    <name evidence="2" type="ORF">ERUC_LOCUS44430</name>
</gene>
<dbReference type="EMBL" id="CAKOAT010972931">
    <property type="protein sequence ID" value="CAH8391947.1"/>
    <property type="molecule type" value="Genomic_DNA"/>
</dbReference>
<accession>A0ABC8M859</accession>
<dbReference type="Proteomes" id="UP001642260">
    <property type="component" value="Unassembled WGS sequence"/>
</dbReference>
<comment type="caution">
    <text evidence="2">The sequence shown here is derived from an EMBL/GenBank/DDBJ whole genome shotgun (WGS) entry which is preliminary data.</text>
</comment>
<keyword evidence="1" id="KW-0472">Membrane</keyword>
<name>A0ABC8M859_ERUVS</name>
<keyword evidence="1" id="KW-0812">Transmembrane</keyword>
<evidence type="ECO:0000313" key="3">
    <source>
        <dbReference type="Proteomes" id="UP001642260"/>
    </source>
</evidence>
<feature type="transmembrane region" description="Helical" evidence="1">
    <location>
        <begin position="234"/>
        <end position="251"/>
    </location>
</feature>
<protein>
    <submittedName>
        <fullName evidence="2">Uncharacterized protein</fullName>
    </submittedName>
</protein>
<feature type="transmembrane region" description="Helical" evidence="1">
    <location>
        <begin position="116"/>
        <end position="133"/>
    </location>
</feature>
<dbReference type="AlphaFoldDB" id="A0ABC8M859"/>
<organism evidence="2 3">
    <name type="scientific">Eruca vesicaria subsp. sativa</name>
    <name type="common">Garden rocket</name>
    <name type="synonym">Eruca sativa</name>
    <dbReference type="NCBI Taxonomy" id="29727"/>
    <lineage>
        <taxon>Eukaryota</taxon>
        <taxon>Viridiplantae</taxon>
        <taxon>Streptophyta</taxon>
        <taxon>Embryophyta</taxon>
        <taxon>Tracheophyta</taxon>
        <taxon>Spermatophyta</taxon>
        <taxon>Magnoliopsida</taxon>
        <taxon>eudicotyledons</taxon>
        <taxon>Gunneridae</taxon>
        <taxon>Pentapetalae</taxon>
        <taxon>rosids</taxon>
        <taxon>malvids</taxon>
        <taxon>Brassicales</taxon>
        <taxon>Brassicaceae</taxon>
        <taxon>Brassiceae</taxon>
        <taxon>Eruca</taxon>
    </lineage>
</organism>
<evidence type="ECO:0000256" key="1">
    <source>
        <dbReference type="SAM" id="Phobius"/>
    </source>
</evidence>
<feature type="transmembrane region" description="Helical" evidence="1">
    <location>
        <begin position="169"/>
        <end position="188"/>
    </location>
</feature>